<dbReference type="AlphaFoldDB" id="A0A6G1GJP1"/>
<name>A0A6G1GJP1_9PEZI</name>
<comment type="subcellular location">
    <subcellularLocation>
        <location evidence="1">Membrane</location>
        <topology evidence="1">Multi-pass membrane protein</topology>
    </subcellularLocation>
</comment>
<feature type="transmembrane region" description="Helical" evidence="5">
    <location>
        <begin position="353"/>
        <end position="374"/>
    </location>
</feature>
<dbReference type="GO" id="GO:0005886">
    <property type="term" value="C:plasma membrane"/>
    <property type="evidence" value="ECO:0007669"/>
    <property type="project" value="TreeGrafter"/>
</dbReference>
<feature type="transmembrane region" description="Helical" evidence="5">
    <location>
        <begin position="94"/>
        <end position="117"/>
    </location>
</feature>
<evidence type="ECO:0000259" key="6">
    <source>
        <dbReference type="PROSITE" id="PS50850"/>
    </source>
</evidence>
<evidence type="ECO:0000256" key="5">
    <source>
        <dbReference type="SAM" id="Phobius"/>
    </source>
</evidence>
<evidence type="ECO:0000256" key="2">
    <source>
        <dbReference type="ARBA" id="ARBA00022692"/>
    </source>
</evidence>
<keyword evidence="8" id="KW-1185">Reference proteome</keyword>
<reference evidence="7" key="1">
    <citation type="journal article" date="2020" name="Stud. Mycol.">
        <title>101 Dothideomycetes genomes: a test case for predicting lifestyles and emergence of pathogens.</title>
        <authorList>
            <person name="Haridas S."/>
            <person name="Albert R."/>
            <person name="Binder M."/>
            <person name="Bloem J."/>
            <person name="Labutti K."/>
            <person name="Salamov A."/>
            <person name="Andreopoulos B."/>
            <person name="Baker S."/>
            <person name="Barry K."/>
            <person name="Bills G."/>
            <person name="Bluhm B."/>
            <person name="Cannon C."/>
            <person name="Castanera R."/>
            <person name="Culley D."/>
            <person name="Daum C."/>
            <person name="Ezra D."/>
            <person name="Gonzalez J."/>
            <person name="Henrissat B."/>
            <person name="Kuo A."/>
            <person name="Liang C."/>
            <person name="Lipzen A."/>
            <person name="Lutzoni F."/>
            <person name="Magnuson J."/>
            <person name="Mondo S."/>
            <person name="Nolan M."/>
            <person name="Ohm R."/>
            <person name="Pangilinan J."/>
            <person name="Park H.-J."/>
            <person name="Ramirez L."/>
            <person name="Alfaro M."/>
            <person name="Sun H."/>
            <person name="Tritt A."/>
            <person name="Yoshinaga Y."/>
            <person name="Zwiers L.-H."/>
            <person name="Turgeon B."/>
            <person name="Goodwin S."/>
            <person name="Spatafora J."/>
            <person name="Crous P."/>
            <person name="Grigoriev I."/>
        </authorList>
    </citation>
    <scope>NUCLEOTIDE SEQUENCE</scope>
    <source>
        <strain evidence="7">CBS 113979</strain>
    </source>
</reference>
<dbReference type="CDD" id="cd17323">
    <property type="entry name" value="MFS_Tpo1_MDR_like"/>
    <property type="match status" value="1"/>
</dbReference>
<feature type="transmembrane region" description="Helical" evidence="5">
    <location>
        <begin position="416"/>
        <end position="438"/>
    </location>
</feature>
<evidence type="ECO:0000256" key="3">
    <source>
        <dbReference type="ARBA" id="ARBA00022989"/>
    </source>
</evidence>
<keyword evidence="4 5" id="KW-0472">Membrane</keyword>
<feature type="transmembrane region" description="Helical" evidence="5">
    <location>
        <begin position="24"/>
        <end position="44"/>
    </location>
</feature>
<proteinExistence type="predicted"/>
<dbReference type="PANTHER" id="PTHR23502:SF38">
    <property type="entry name" value="POLYAMINE TRANSPORTER 4"/>
    <property type="match status" value="1"/>
</dbReference>
<evidence type="ECO:0000256" key="1">
    <source>
        <dbReference type="ARBA" id="ARBA00004141"/>
    </source>
</evidence>
<dbReference type="InterPro" id="IPR011701">
    <property type="entry name" value="MFS"/>
</dbReference>
<feature type="transmembrane region" description="Helical" evidence="5">
    <location>
        <begin position="281"/>
        <end position="301"/>
    </location>
</feature>
<feature type="transmembrane region" description="Helical" evidence="5">
    <location>
        <begin position="56"/>
        <end position="82"/>
    </location>
</feature>
<dbReference type="InterPro" id="IPR020846">
    <property type="entry name" value="MFS_dom"/>
</dbReference>
<organism evidence="7 8">
    <name type="scientific">Aulographum hederae CBS 113979</name>
    <dbReference type="NCBI Taxonomy" id="1176131"/>
    <lineage>
        <taxon>Eukaryota</taxon>
        <taxon>Fungi</taxon>
        <taxon>Dikarya</taxon>
        <taxon>Ascomycota</taxon>
        <taxon>Pezizomycotina</taxon>
        <taxon>Dothideomycetes</taxon>
        <taxon>Pleosporomycetidae</taxon>
        <taxon>Aulographales</taxon>
        <taxon>Aulographaceae</taxon>
    </lineage>
</organism>
<dbReference type="GO" id="GO:0015606">
    <property type="term" value="F:spermidine transmembrane transporter activity"/>
    <property type="evidence" value="ECO:0007669"/>
    <property type="project" value="TreeGrafter"/>
</dbReference>
<dbReference type="Pfam" id="PF07690">
    <property type="entry name" value="MFS_1"/>
    <property type="match status" value="1"/>
</dbReference>
<sequence length="466" mass="51183">MSSSEYKLVNSQNPRNWSVRKKSYNIGVPALFCFVASLGSSIYAPAVPDVMKDFHVSPTVALLGLSMYVLGLCWGPIVAGPISEKYGRLPTYRYIFPIGMLFTVGAGFSPILAGVLICRFFAGFFSAGPLCVVSGTGADLFAEEKRGVSTGVWICCPFLGPAIGPVIGGYVSQAKGWQWTQWVLISYAASFGQEETYRKVLDTRAQRKSKSMDVPEGHTSSTFKSSVLDFLLVPIRMLFTDPIVFCTSLYMAFNFAVIFMSFASFPIIFPTVYGFTRGETGLAFLGIAVGSIVAVPTYLVIDRMLYIVPRRKRGSVEPEQRLFGAMIGALGMPFGLFWFAWTAKPNTHWISPVLAMVPVAWANLTVFIALGLYVTDVYGERYSASCIAANGIFRYLLAATFPLFTQKMFEDLGIGWAGSTLGFITVGLMAVPYALWLYGQKLRGMSKYASQESVKYHQESSEISPL</sequence>
<dbReference type="OrthoDB" id="3936150at2759"/>
<dbReference type="EMBL" id="ML977212">
    <property type="protein sequence ID" value="KAF1980979.1"/>
    <property type="molecule type" value="Genomic_DNA"/>
</dbReference>
<dbReference type="PROSITE" id="PS50850">
    <property type="entry name" value="MFS"/>
    <property type="match status" value="1"/>
</dbReference>
<dbReference type="Gene3D" id="1.20.1250.20">
    <property type="entry name" value="MFS general substrate transporter like domains"/>
    <property type="match status" value="1"/>
</dbReference>
<evidence type="ECO:0000256" key="4">
    <source>
        <dbReference type="ARBA" id="ARBA00023136"/>
    </source>
</evidence>
<accession>A0A6G1GJP1</accession>
<evidence type="ECO:0000313" key="8">
    <source>
        <dbReference type="Proteomes" id="UP000800041"/>
    </source>
</evidence>
<feature type="transmembrane region" description="Helical" evidence="5">
    <location>
        <begin position="322"/>
        <end position="341"/>
    </location>
</feature>
<gene>
    <name evidence="7" type="ORF">K402DRAFT_343384</name>
</gene>
<dbReference type="PANTHER" id="PTHR23502">
    <property type="entry name" value="MAJOR FACILITATOR SUPERFAMILY"/>
    <property type="match status" value="1"/>
</dbReference>
<dbReference type="InterPro" id="IPR036259">
    <property type="entry name" value="MFS_trans_sf"/>
</dbReference>
<feature type="transmembrane region" description="Helical" evidence="5">
    <location>
        <begin position="243"/>
        <end position="269"/>
    </location>
</feature>
<dbReference type="SUPFAM" id="SSF103473">
    <property type="entry name" value="MFS general substrate transporter"/>
    <property type="match status" value="1"/>
</dbReference>
<keyword evidence="2 5" id="KW-0812">Transmembrane</keyword>
<protein>
    <submittedName>
        <fullName evidence="7">Putative bicyclomycin resistance protein</fullName>
    </submittedName>
</protein>
<keyword evidence="3 5" id="KW-1133">Transmembrane helix</keyword>
<evidence type="ECO:0000313" key="7">
    <source>
        <dbReference type="EMBL" id="KAF1980979.1"/>
    </source>
</evidence>
<dbReference type="Proteomes" id="UP000800041">
    <property type="component" value="Unassembled WGS sequence"/>
</dbReference>
<feature type="transmembrane region" description="Helical" evidence="5">
    <location>
        <begin position="386"/>
        <end position="404"/>
    </location>
</feature>
<feature type="domain" description="Major facilitator superfamily (MFS) profile" evidence="6">
    <location>
        <begin position="25"/>
        <end position="442"/>
    </location>
</feature>
<dbReference type="GO" id="GO:0000297">
    <property type="term" value="F:spermine transmembrane transporter activity"/>
    <property type="evidence" value="ECO:0007669"/>
    <property type="project" value="TreeGrafter"/>
</dbReference>